<evidence type="ECO:0000259" key="1">
    <source>
        <dbReference type="Pfam" id="PF06985"/>
    </source>
</evidence>
<proteinExistence type="predicted"/>
<dbReference type="EMBL" id="QWIQ01000320">
    <property type="protein sequence ID" value="RMY94237.1"/>
    <property type="molecule type" value="Genomic_DNA"/>
</dbReference>
<dbReference type="VEuPathDB" id="FungiDB:BTJ68_10222"/>
<name>A0A3M7FZX7_HORWE</name>
<evidence type="ECO:0000313" key="3">
    <source>
        <dbReference type="Proteomes" id="UP000281468"/>
    </source>
</evidence>
<evidence type="ECO:0000313" key="2">
    <source>
        <dbReference type="EMBL" id="RMY94237.1"/>
    </source>
</evidence>
<dbReference type="Proteomes" id="UP000281468">
    <property type="component" value="Unassembled WGS sequence"/>
</dbReference>
<dbReference type="PANTHER" id="PTHR24148">
    <property type="entry name" value="ANKYRIN REPEAT DOMAIN-CONTAINING PROTEIN 39 HOMOLOG-RELATED"/>
    <property type="match status" value="1"/>
</dbReference>
<feature type="domain" description="Heterokaryon incompatibility" evidence="1">
    <location>
        <begin position="50"/>
        <end position="131"/>
    </location>
</feature>
<dbReference type="AlphaFoldDB" id="A0A3M7FZX7"/>
<dbReference type="PANTHER" id="PTHR24148:SF64">
    <property type="entry name" value="HETEROKARYON INCOMPATIBILITY DOMAIN-CONTAINING PROTEIN"/>
    <property type="match status" value="1"/>
</dbReference>
<dbReference type="Pfam" id="PF06985">
    <property type="entry name" value="HET"/>
    <property type="match status" value="1"/>
</dbReference>
<protein>
    <recommendedName>
        <fullName evidence="1">Heterokaryon incompatibility domain-containing protein</fullName>
    </recommendedName>
</protein>
<comment type="caution">
    <text evidence="2">The sequence shown here is derived from an EMBL/GenBank/DDBJ whole genome shotgun (WGS) entry which is preliminary data.</text>
</comment>
<reference evidence="2 3" key="1">
    <citation type="journal article" date="2018" name="BMC Genomics">
        <title>Genomic evidence for intraspecific hybridization in a clonal and extremely halotolerant yeast.</title>
        <authorList>
            <person name="Gostincar C."/>
            <person name="Stajich J.E."/>
            <person name="Zupancic J."/>
            <person name="Zalar P."/>
            <person name="Gunde-Cimerman N."/>
        </authorList>
    </citation>
    <scope>NUCLEOTIDE SEQUENCE [LARGE SCALE GENOMIC DNA]</scope>
    <source>
        <strain evidence="2 3">EXF-171</strain>
    </source>
</reference>
<gene>
    <name evidence="2" type="ORF">D0862_09015</name>
</gene>
<organism evidence="2 3">
    <name type="scientific">Hortaea werneckii</name>
    <name type="common">Black yeast</name>
    <name type="synonym">Cladosporium werneckii</name>
    <dbReference type="NCBI Taxonomy" id="91943"/>
    <lineage>
        <taxon>Eukaryota</taxon>
        <taxon>Fungi</taxon>
        <taxon>Dikarya</taxon>
        <taxon>Ascomycota</taxon>
        <taxon>Pezizomycotina</taxon>
        <taxon>Dothideomycetes</taxon>
        <taxon>Dothideomycetidae</taxon>
        <taxon>Mycosphaerellales</taxon>
        <taxon>Teratosphaeriaceae</taxon>
        <taxon>Hortaea</taxon>
    </lineage>
</organism>
<dbReference type="InterPro" id="IPR010730">
    <property type="entry name" value="HET"/>
</dbReference>
<sequence>MASPAFWYSPLPQPKTDIRLLSFHHGTQDPDTSTIKLNIESFALQDAPPYAAMSYTWGDPPAQETILIHRCPFPIRWNCWYMLRQLQRHRPYGYFWIDAICINQDDVDEKNCQVQMMGDIYESAECVIACLD</sequence>
<accession>A0A3M7FZX7</accession>
<dbReference type="InterPro" id="IPR052895">
    <property type="entry name" value="HetReg/Transcr_Mod"/>
</dbReference>